<dbReference type="UniPathway" id="UPA00070">
    <property type="reaction ID" value="UER00120"/>
</dbReference>
<dbReference type="OrthoDB" id="9806203at2"/>
<evidence type="ECO:0000256" key="11">
    <source>
        <dbReference type="PIRSR" id="PIRSR614732-2"/>
    </source>
</evidence>
<evidence type="ECO:0000313" key="15">
    <source>
        <dbReference type="Proteomes" id="UP000219621"/>
    </source>
</evidence>
<dbReference type="InterPro" id="IPR014732">
    <property type="entry name" value="OMPdecase"/>
</dbReference>
<keyword evidence="4 9" id="KW-0210">Decarboxylase</keyword>
<dbReference type="NCBIfam" id="NF001273">
    <property type="entry name" value="PRK00230.1"/>
    <property type="match status" value="1"/>
</dbReference>
<dbReference type="PROSITE" id="PS00156">
    <property type="entry name" value="OMPDECASE"/>
    <property type="match status" value="1"/>
</dbReference>
<feature type="active site" description="For OMPdecase activity" evidence="10">
    <location>
        <position position="65"/>
    </location>
</feature>
<dbReference type="Gene3D" id="3.20.20.70">
    <property type="entry name" value="Aldolase class I"/>
    <property type="match status" value="1"/>
</dbReference>
<comment type="subunit">
    <text evidence="3 9">Homodimer.</text>
</comment>
<dbReference type="CDD" id="cd04725">
    <property type="entry name" value="OMP_decarboxylase_like"/>
    <property type="match status" value="1"/>
</dbReference>
<feature type="binding site" evidence="9 11">
    <location>
        <position position="188"/>
    </location>
    <ligand>
        <name>substrate</name>
    </ligand>
</feature>
<evidence type="ECO:0000256" key="4">
    <source>
        <dbReference type="ARBA" id="ARBA00022793"/>
    </source>
</evidence>
<keyword evidence="6 9" id="KW-0456">Lyase</keyword>
<feature type="binding site" evidence="9 11">
    <location>
        <position position="217"/>
    </location>
    <ligand>
        <name>substrate</name>
    </ligand>
</feature>
<feature type="active site" description="Proton donor" evidence="9">
    <location>
        <position position="65"/>
    </location>
</feature>
<dbReference type="GO" id="GO:0044205">
    <property type="term" value="P:'de novo' UMP biosynthetic process"/>
    <property type="evidence" value="ECO:0007669"/>
    <property type="project" value="UniProtKB-UniRule"/>
</dbReference>
<comment type="similarity">
    <text evidence="8 9">Belongs to the OMP decarboxylase family. Type 1 subfamily.</text>
</comment>
<evidence type="ECO:0000256" key="2">
    <source>
        <dbReference type="ARBA" id="ARBA00004861"/>
    </source>
</evidence>
<evidence type="ECO:0000256" key="1">
    <source>
        <dbReference type="ARBA" id="ARBA00002356"/>
    </source>
</evidence>
<keyword evidence="15" id="KW-1185">Reference proteome</keyword>
<organism evidence="14 15">
    <name type="scientific">Caenispirillum bisanense</name>
    <dbReference type="NCBI Taxonomy" id="414052"/>
    <lineage>
        <taxon>Bacteria</taxon>
        <taxon>Pseudomonadati</taxon>
        <taxon>Pseudomonadota</taxon>
        <taxon>Alphaproteobacteria</taxon>
        <taxon>Rhodospirillales</taxon>
        <taxon>Novispirillaceae</taxon>
        <taxon>Caenispirillum</taxon>
    </lineage>
</organism>
<feature type="binding site" evidence="9">
    <location>
        <begin position="63"/>
        <end position="72"/>
    </location>
    <ligand>
        <name>substrate</name>
    </ligand>
</feature>
<evidence type="ECO:0000256" key="12">
    <source>
        <dbReference type="RuleBase" id="RU000512"/>
    </source>
</evidence>
<evidence type="ECO:0000259" key="13">
    <source>
        <dbReference type="SMART" id="SM00934"/>
    </source>
</evidence>
<dbReference type="InterPro" id="IPR013785">
    <property type="entry name" value="Aldolase_TIM"/>
</dbReference>
<evidence type="ECO:0000256" key="6">
    <source>
        <dbReference type="ARBA" id="ARBA00023239"/>
    </source>
</evidence>
<dbReference type="GO" id="GO:0005829">
    <property type="term" value="C:cytosol"/>
    <property type="evidence" value="ECO:0007669"/>
    <property type="project" value="TreeGrafter"/>
</dbReference>
<evidence type="ECO:0000256" key="5">
    <source>
        <dbReference type="ARBA" id="ARBA00022975"/>
    </source>
</evidence>
<feature type="binding site" evidence="9 11">
    <location>
        <position position="127"/>
    </location>
    <ligand>
        <name>substrate</name>
    </ligand>
</feature>
<sequence length="245" mass="25468">MIQLRNPVFCAIDTTDLNKATRLAARIGDTVGGIKLGLEFFTSQGRRGVEQVAKASEAPLFLDLKFHDIPNTVAGAIRAAVSLKPAIVNVHAGGGRTMMQAAVKAASEAAAEFGVARPLVLAVTVLTSMDDGDLSETGVVRPVSDQVRALAALARESGIDGVVCSPHEASVLRADLGADFKLLCPGVRPHWAGADDQKRIMTPTEAVAAGADYLVVGRPITGAAEPIAAAEKIVSELPRRNGEAS</sequence>
<feature type="binding site" evidence="9 11">
    <location>
        <position position="13"/>
    </location>
    <ligand>
        <name>substrate</name>
    </ligand>
</feature>
<dbReference type="PANTHER" id="PTHR32119">
    <property type="entry name" value="OROTIDINE 5'-PHOSPHATE DECARBOXYLASE"/>
    <property type="match status" value="1"/>
</dbReference>
<evidence type="ECO:0000256" key="9">
    <source>
        <dbReference type="HAMAP-Rule" id="MF_01200"/>
    </source>
</evidence>
<dbReference type="GO" id="GO:0004590">
    <property type="term" value="F:orotidine-5'-phosphate decarboxylase activity"/>
    <property type="evidence" value="ECO:0007669"/>
    <property type="project" value="UniProtKB-UniRule"/>
</dbReference>
<dbReference type="Pfam" id="PF00215">
    <property type="entry name" value="OMPdecase"/>
    <property type="match status" value="1"/>
</dbReference>
<dbReference type="HAMAP" id="MF_01200_B">
    <property type="entry name" value="OMPdecase_type1_B"/>
    <property type="match status" value="1"/>
</dbReference>
<dbReference type="NCBIfam" id="TIGR01740">
    <property type="entry name" value="pyrF"/>
    <property type="match status" value="1"/>
</dbReference>
<proteinExistence type="inferred from homology"/>
<dbReference type="SUPFAM" id="SSF51366">
    <property type="entry name" value="Ribulose-phoshate binding barrel"/>
    <property type="match status" value="1"/>
</dbReference>
<name>A0A286G8F6_9PROT</name>
<dbReference type="FunFam" id="3.20.20.70:FF:000015">
    <property type="entry name" value="Orotidine 5'-phosphate decarboxylase"/>
    <property type="match status" value="1"/>
</dbReference>
<feature type="binding site" evidence="9 11">
    <location>
        <position position="218"/>
    </location>
    <ligand>
        <name>substrate</name>
    </ligand>
</feature>
<dbReference type="RefSeq" id="WP_097277887.1">
    <property type="nucleotide sequence ID" value="NZ_OCNJ01000002.1"/>
</dbReference>
<evidence type="ECO:0000256" key="7">
    <source>
        <dbReference type="ARBA" id="ARBA00049157"/>
    </source>
</evidence>
<dbReference type="EC" id="4.1.1.23" evidence="9"/>
<dbReference type="SMART" id="SM00934">
    <property type="entry name" value="OMPdecase"/>
    <property type="match status" value="1"/>
</dbReference>
<evidence type="ECO:0000256" key="3">
    <source>
        <dbReference type="ARBA" id="ARBA00011738"/>
    </source>
</evidence>
<gene>
    <name evidence="9" type="primary">pyrF</name>
    <name evidence="14" type="ORF">SAMN05421508_102102</name>
</gene>
<feature type="active site" description="For OMPdecase activity" evidence="10">
    <location>
        <position position="68"/>
    </location>
</feature>
<protein>
    <recommendedName>
        <fullName evidence="9">Orotidine 5'-phosphate decarboxylase</fullName>
        <ecNumber evidence="9">4.1.1.23</ecNumber>
    </recommendedName>
    <alternativeName>
        <fullName evidence="9">OMP decarboxylase</fullName>
        <shortName evidence="9">OMPDCase</shortName>
        <shortName evidence="9">OMPdecase</shortName>
    </alternativeName>
</protein>
<comment type="pathway">
    <text evidence="2 9 12">Pyrimidine metabolism; UMP biosynthesis via de novo pathway; UMP from orotate: step 2/2.</text>
</comment>
<dbReference type="InterPro" id="IPR011060">
    <property type="entry name" value="RibuloseP-bd_barrel"/>
</dbReference>
<feature type="domain" description="Orotidine 5'-phosphate decarboxylase" evidence="13">
    <location>
        <begin position="7"/>
        <end position="233"/>
    </location>
</feature>
<dbReference type="EMBL" id="OCNJ01000002">
    <property type="protein sequence ID" value="SOD91778.1"/>
    <property type="molecule type" value="Genomic_DNA"/>
</dbReference>
<comment type="function">
    <text evidence="1 9">Catalyzes the decarboxylation of orotidine 5'-monophosphate (OMP) to uridine 5'-monophosphate (UMP).</text>
</comment>
<evidence type="ECO:0000313" key="14">
    <source>
        <dbReference type="EMBL" id="SOD91778.1"/>
    </source>
</evidence>
<feature type="active site" description="For OMPdecase activity" evidence="10">
    <location>
        <position position="63"/>
    </location>
</feature>
<dbReference type="InterPro" id="IPR047596">
    <property type="entry name" value="OMPdecase_bac"/>
</dbReference>
<dbReference type="GO" id="GO:0006207">
    <property type="term" value="P:'de novo' pyrimidine nucleobase biosynthetic process"/>
    <property type="evidence" value="ECO:0007669"/>
    <property type="project" value="InterPro"/>
</dbReference>
<reference evidence="14 15" key="1">
    <citation type="submission" date="2017-09" db="EMBL/GenBank/DDBJ databases">
        <authorList>
            <person name="Ehlers B."/>
            <person name="Leendertz F.H."/>
        </authorList>
    </citation>
    <scope>NUCLEOTIDE SEQUENCE [LARGE SCALE GENOMIC DNA]</scope>
    <source>
        <strain evidence="14 15">USBA 140</strain>
    </source>
</reference>
<feature type="binding site" evidence="9 11">
    <location>
        <position position="197"/>
    </location>
    <ligand>
        <name>substrate</name>
    </ligand>
</feature>
<accession>A0A286G8F6</accession>
<dbReference type="InterPro" id="IPR001754">
    <property type="entry name" value="OMPdeCOase_dom"/>
</dbReference>
<dbReference type="AlphaFoldDB" id="A0A286G8F6"/>
<keyword evidence="5 9" id="KW-0665">Pyrimidine biosynthesis</keyword>
<dbReference type="PANTHER" id="PTHR32119:SF2">
    <property type="entry name" value="OROTIDINE 5'-PHOSPHATE DECARBOXYLASE"/>
    <property type="match status" value="1"/>
</dbReference>
<dbReference type="InterPro" id="IPR018089">
    <property type="entry name" value="OMPdecase_AS"/>
</dbReference>
<comment type="catalytic activity">
    <reaction evidence="7 9 12">
        <text>orotidine 5'-phosphate + H(+) = UMP + CO2</text>
        <dbReference type="Rhea" id="RHEA:11596"/>
        <dbReference type="ChEBI" id="CHEBI:15378"/>
        <dbReference type="ChEBI" id="CHEBI:16526"/>
        <dbReference type="ChEBI" id="CHEBI:57538"/>
        <dbReference type="ChEBI" id="CHEBI:57865"/>
        <dbReference type="EC" id="4.1.1.23"/>
    </reaction>
</comment>
<evidence type="ECO:0000256" key="8">
    <source>
        <dbReference type="ARBA" id="ARBA00061012"/>
    </source>
</evidence>
<evidence type="ECO:0000256" key="10">
    <source>
        <dbReference type="PIRSR" id="PIRSR614732-1"/>
    </source>
</evidence>
<dbReference type="Proteomes" id="UP000219621">
    <property type="component" value="Unassembled WGS sequence"/>
</dbReference>
<feature type="binding site" evidence="9 11">
    <location>
        <position position="35"/>
    </location>
    <ligand>
        <name>substrate</name>
    </ligand>
</feature>